<keyword evidence="5" id="KW-0479">Metal-binding</keyword>
<dbReference type="InterPro" id="IPR004800">
    <property type="entry name" value="KdsD/KpsF-type"/>
</dbReference>
<sequence length="314" mass="33746">MSQPSHLTIAKQVFEIEAQAIENLILLLDEQFELSVDAILHSTGRVVICGMGKSGLIGKKIMATLASTGTPCFFMHPGEAFHGDLGMVSSEDVFIALSNSGETEEVIRLLPFLKDNGNVIIAMTGRPDSTLAKNADHHLNIAVPKEACPLQLAPTSSTTATLVMGDALAIALMQARNFKPHDFARFHPGGSLGRKLLTKVKHEMRSGPLPIVSADANMKDVIHSISDGRLGLCIVGDAEGIITDGDLRRHLEQDAAALMNKQAGDIMTPNPKTIDANAKLSQAEELMNQAKIASLLVTEENKLVGVIQIYDLNR</sequence>
<proteinExistence type="inferred from homology"/>
<dbReference type="FunFam" id="3.40.50.10490:FF:000011">
    <property type="entry name" value="Arabinose 5-phosphate isomerase"/>
    <property type="match status" value="1"/>
</dbReference>
<dbReference type="SMART" id="SM00116">
    <property type="entry name" value="CBS"/>
    <property type="match status" value="2"/>
</dbReference>
<evidence type="ECO:0000256" key="5">
    <source>
        <dbReference type="PIRSR" id="PIRSR004692-2"/>
    </source>
</evidence>
<organism evidence="10 11">
    <name type="scientific">Thiomicrospira aerophila AL3</name>
    <dbReference type="NCBI Taxonomy" id="717772"/>
    <lineage>
        <taxon>Bacteria</taxon>
        <taxon>Pseudomonadati</taxon>
        <taxon>Pseudomonadota</taxon>
        <taxon>Gammaproteobacteria</taxon>
        <taxon>Thiotrichales</taxon>
        <taxon>Piscirickettsiaceae</taxon>
        <taxon>Thiomicrospira</taxon>
    </lineage>
</organism>
<dbReference type="InterPro" id="IPR000644">
    <property type="entry name" value="CBS_dom"/>
</dbReference>
<comment type="similarity">
    <text evidence="1 4">Belongs to the SIS family. GutQ/KpsF subfamily.</text>
</comment>
<dbReference type="Pfam" id="PF00571">
    <property type="entry name" value="CBS"/>
    <property type="match status" value="1"/>
</dbReference>
<keyword evidence="5" id="KW-0862">Zinc</keyword>
<evidence type="ECO:0000256" key="2">
    <source>
        <dbReference type="ARBA" id="ARBA00022737"/>
    </source>
</evidence>
<dbReference type="InterPro" id="IPR035474">
    <property type="entry name" value="SIS_Kpsf"/>
</dbReference>
<feature type="domain" description="SIS" evidence="9">
    <location>
        <begin position="35"/>
        <end position="178"/>
    </location>
</feature>
<dbReference type="InterPro" id="IPR050986">
    <property type="entry name" value="GutQ/KpsF_isomerases"/>
</dbReference>
<dbReference type="EC" id="5.3.1.13" evidence="4"/>
<dbReference type="PROSITE" id="PS51371">
    <property type="entry name" value="CBS"/>
    <property type="match status" value="1"/>
</dbReference>
<dbReference type="PROSITE" id="PS51464">
    <property type="entry name" value="SIS"/>
    <property type="match status" value="1"/>
</dbReference>
<dbReference type="Proteomes" id="UP000005380">
    <property type="component" value="Chromosome"/>
</dbReference>
<dbReference type="Gene3D" id="3.10.580.10">
    <property type="entry name" value="CBS-domain"/>
    <property type="match status" value="1"/>
</dbReference>
<evidence type="ECO:0000259" key="8">
    <source>
        <dbReference type="PROSITE" id="PS51371"/>
    </source>
</evidence>
<comment type="catalytic activity">
    <reaction evidence="4">
        <text>D-arabinose 5-phosphate = D-ribulose 5-phosphate</text>
        <dbReference type="Rhea" id="RHEA:23104"/>
        <dbReference type="ChEBI" id="CHEBI:57693"/>
        <dbReference type="ChEBI" id="CHEBI:58121"/>
        <dbReference type="EC" id="5.3.1.13"/>
    </reaction>
</comment>
<keyword evidence="11" id="KW-1185">Reference proteome</keyword>
<feature type="site" description="Catalytically relevant" evidence="6">
    <location>
        <position position="53"/>
    </location>
</feature>
<feature type="site" description="Catalytically relevant" evidence="6">
    <location>
        <position position="187"/>
    </location>
</feature>
<dbReference type="EMBL" id="CP007030">
    <property type="protein sequence ID" value="AHF01771.1"/>
    <property type="molecule type" value="Genomic_DNA"/>
</dbReference>
<dbReference type="Gene3D" id="3.40.50.10490">
    <property type="entry name" value="Glucose-6-phosphate isomerase like protein, domain 1"/>
    <property type="match status" value="1"/>
</dbReference>
<dbReference type="CDD" id="cd04604">
    <property type="entry name" value="CBS_pair_SIS_assoc"/>
    <property type="match status" value="1"/>
</dbReference>
<dbReference type="AlphaFoldDB" id="W0DY41"/>
<evidence type="ECO:0000313" key="10">
    <source>
        <dbReference type="EMBL" id="AHF01771.1"/>
    </source>
</evidence>
<dbReference type="PANTHER" id="PTHR42745:SF1">
    <property type="entry name" value="ARABINOSE 5-PHOSPHATE ISOMERASE KDSD"/>
    <property type="match status" value="1"/>
</dbReference>
<dbReference type="PANTHER" id="PTHR42745">
    <property type="match status" value="1"/>
</dbReference>
<accession>W0DY41</accession>
<dbReference type="InterPro" id="IPR046342">
    <property type="entry name" value="CBS_dom_sf"/>
</dbReference>
<dbReference type="PIRSF" id="PIRSF004692">
    <property type="entry name" value="KdsD_KpsF"/>
    <property type="match status" value="1"/>
</dbReference>
<dbReference type="HOGENOM" id="CLU_040681_13_1_6"/>
<dbReference type="STRING" id="717772.THIAE_08380"/>
<dbReference type="GO" id="GO:0005975">
    <property type="term" value="P:carbohydrate metabolic process"/>
    <property type="evidence" value="ECO:0007669"/>
    <property type="project" value="InterPro"/>
</dbReference>
<evidence type="ECO:0000256" key="7">
    <source>
        <dbReference type="PROSITE-ProRule" id="PRU00703"/>
    </source>
</evidence>
<dbReference type="InParanoid" id="W0DY41"/>
<evidence type="ECO:0000256" key="6">
    <source>
        <dbReference type="PIRSR" id="PIRSR004692-3"/>
    </source>
</evidence>
<dbReference type="eggNOG" id="COG0517">
    <property type="taxonomic scope" value="Bacteria"/>
</dbReference>
<dbReference type="NCBIfam" id="TIGR00393">
    <property type="entry name" value="kpsF"/>
    <property type="match status" value="1"/>
</dbReference>
<evidence type="ECO:0000313" key="11">
    <source>
        <dbReference type="Proteomes" id="UP000005380"/>
    </source>
</evidence>
<keyword evidence="3 7" id="KW-0129">CBS domain</keyword>
<feature type="binding site" evidence="5">
    <location>
        <position position="76"/>
    </location>
    <ligand>
        <name>Zn(2+)</name>
        <dbReference type="ChEBI" id="CHEBI:29105"/>
    </ligand>
</feature>
<dbReference type="CDD" id="cd05014">
    <property type="entry name" value="SIS_Kpsf"/>
    <property type="match status" value="1"/>
</dbReference>
<dbReference type="OrthoDB" id="9762536at2"/>
<dbReference type="FunCoup" id="W0DY41">
    <property type="interactions" value="172"/>
</dbReference>
<feature type="site" description="Catalytically relevant" evidence="6">
    <location>
        <position position="146"/>
    </location>
</feature>
<evidence type="ECO:0000256" key="4">
    <source>
        <dbReference type="PIRNR" id="PIRNR004692"/>
    </source>
</evidence>
<dbReference type="GO" id="GO:0019146">
    <property type="term" value="F:arabinose-5-phosphate isomerase activity"/>
    <property type="evidence" value="ECO:0007669"/>
    <property type="project" value="UniProtKB-EC"/>
</dbReference>
<dbReference type="InterPro" id="IPR046348">
    <property type="entry name" value="SIS_dom_sf"/>
</dbReference>
<dbReference type="GO" id="GO:0046872">
    <property type="term" value="F:metal ion binding"/>
    <property type="evidence" value="ECO:0007669"/>
    <property type="project" value="UniProtKB-KW"/>
</dbReference>
<feature type="site" description="Catalytically relevant" evidence="6">
    <location>
        <position position="105"/>
    </location>
</feature>
<keyword evidence="2" id="KW-0677">Repeat</keyword>
<dbReference type="Pfam" id="PF01380">
    <property type="entry name" value="SIS"/>
    <property type="match status" value="1"/>
</dbReference>
<dbReference type="KEGG" id="tao:THIAE_08380"/>
<name>W0DY41_9GAMM</name>
<dbReference type="RefSeq" id="WP_006460766.1">
    <property type="nucleotide sequence ID" value="NZ_CP007030.1"/>
</dbReference>
<protein>
    <recommendedName>
        <fullName evidence="4">Arabinose 5-phosphate isomerase</fullName>
        <shortName evidence="4">API</shortName>
        <ecNumber evidence="4">5.3.1.13</ecNumber>
    </recommendedName>
</protein>
<feature type="domain" description="CBS" evidence="8">
    <location>
        <begin position="267"/>
        <end position="314"/>
    </location>
</feature>
<evidence type="ECO:0000256" key="1">
    <source>
        <dbReference type="ARBA" id="ARBA00008165"/>
    </source>
</evidence>
<dbReference type="SUPFAM" id="SSF53697">
    <property type="entry name" value="SIS domain"/>
    <property type="match status" value="1"/>
</dbReference>
<dbReference type="GO" id="GO:0097367">
    <property type="term" value="F:carbohydrate derivative binding"/>
    <property type="evidence" value="ECO:0007669"/>
    <property type="project" value="InterPro"/>
</dbReference>
<dbReference type="InterPro" id="IPR001347">
    <property type="entry name" value="SIS_dom"/>
</dbReference>
<dbReference type="GO" id="GO:1901135">
    <property type="term" value="P:carbohydrate derivative metabolic process"/>
    <property type="evidence" value="ECO:0007669"/>
    <property type="project" value="InterPro"/>
</dbReference>
<keyword evidence="4 10" id="KW-0413">Isomerase</keyword>
<evidence type="ECO:0000256" key="3">
    <source>
        <dbReference type="ARBA" id="ARBA00023122"/>
    </source>
</evidence>
<evidence type="ECO:0000259" key="9">
    <source>
        <dbReference type="PROSITE" id="PS51464"/>
    </source>
</evidence>
<dbReference type="eggNOG" id="COG0794">
    <property type="taxonomic scope" value="Bacteria"/>
</dbReference>
<gene>
    <name evidence="10" type="ORF">THIAE_08380</name>
</gene>
<reference evidence="10 11" key="1">
    <citation type="submission" date="2013-12" db="EMBL/GenBank/DDBJ databases">
        <authorList>
            <consortium name="DOE Joint Genome Institute"/>
            <person name="Kappler U."/>
            <person name="Huntemann M."/>
            <person name="Han J."/>
            <person name="Chen A."/>
            <person name="Kyrpides N."/>
            <person name="Mavromatis K."/>
            <person name="Markowitz V."/>
            <person name="Palaniappan K."/>
            <person name="Ivanova N."/>
            <person name="Schaumberg A."/>
            <person name="Pati A."/>
            <person name="Liolios K."/>
            <person name="Nordberg H.P."/>
            <person name="Cantor M.N."/>
            <person name="Hua S.X."/>
            <person name="Woyke T."/>
        </authorList>
    </citation>
    <scope>NUCLEOTIDE SEQUENCE [LARGE SCALE GENOMIC DNA]</scope>
    <source>
        <strain evidence="11">AL2</strain>
    </source>
</reference>